<dbReference type="STRING" id="692418.SAMN04488029_2686"/>
<sequence>MARRQVKCTTKDSMKEVTHVGGQDNYGIRFYESEPDAIHHIENGIHTYFTYADGHQAEVNVVIINGRKHLRTSSDGTTRNNLSKLPDC</sequence>
<keyword evidence="2" id="KW-1185">Reference proteome</keyword>
<dbReference type="RefSeq" id="WP_084373355.1">
    <property type="nucleotide sequence ID" value="NZ_FWYF01000003.1"/>
</dbReference>
<evidence type="ECO:0008006" key="3">
    <source>
        <dbReference type="Google" id="ProtNLM"/>
    </source>
</evidence>
<protein>
    <recommendedName>
        <fullName evidence="3">DUF3892 domain-containing protein</fullName>
    </recommendedName>
</protein>
<gene>
    <name evidence="1" type="ORF">SAMN04488029_2686</name>
</gene>
<dbReference type="Proteomes" id="UP000192472">
    <property type="component" value="Unassembled WGS sequence"/>
</dbReference>
<dbReference type="InterPro" id="IPR024997">
    <property type="entry name" value="DUF3892"/>
</dbReference>
<reference evidence="1 2" key="1">
    <citation type="submission" date="2017-04" db="EMBL/GenBank/DDBJ databases">
        <authorList>
            <person name="Afonso C.L."/>
            <person name="Miller P.J."/>
            <person name="Scott M.A."/>
            <person name="Spackman E."/>
            <person name="Goraichik I."/>
            <person name="Dimitrov K.M."/>
            <person name="Suarez D.L."/>
            <person name="Swayne D.E."/>
        </authorList>
    </citation>
    <scope>NUCLEOTIDE SEQUENCE [LARGE SCALE GENOMIC DNA]</scope>
    <source>
        <strain evidence="1 2">DSM 26133</strain>
    </source>
</reference>
<organism evidence="1 2">
    <name type="scientific">Reichenbachiella faecimaris</name>
    <dbReference type="NCBI Taxonomy" id="692418"/>
    <lineage>
        <taxon>Bacteria</taxon>
        <taxon>Pseudomonadati</taxon>
        <taxon>Bacteroidota</taxon>
        <taxon>Cytophagia</taxon>
        <taxon>Cytophagales</taxon>
        <taxon>Reichenbachiellaceae</taxon>
        <taxon>Reichenbachiella</taxon>
    </lineage>
</organism>
<name>A0A1W2GHA8_REIFA</name>
<dbReference type="OrthoDB" id="826539at2"/>
<dbReference type="AlphaFoldDB" id="A0A1W2GHA8"/>
<dbReference type="EMBL" id="FWYF01000003">
    <property type="protein sequence ID" value="SMD36053.1"/>
    <property type="molecule type" value="Genomic_DNA"/>
</dbReference>
<accession>A0A1W2GHA8</accession>
<evidence type="ECO:0000313" key="2">
    <source>
        <dbReference type="Proteomes" id="UP000192472"/>
    </source>
</evidence>
<dbReference type="Pfam" id="PF13031">
    <property type="entry name" value="DUF3892"/>
    <property type="match status" value="1"/>
</dbReference>
<proteinExistence type="predicted"/>
<evidence type="ECO:0000313" key="1">
    <source>
        <dbReference type="EMBL" id="SMD36053.1"/>
    </source>
</evidence>